<dbReference type="Pfam" id="PF07314">
    <property type="entry name" value="Lit"/>
    <property type="match status" value="1"/>
</dbReference>
<sequence>MIGTLQRGPVTRWGRWLGLTALFLALISLSITLTINAFWLYRLDIAWLHITQLVNLSPARLMQNYHQMLAYLELPWVTSLNMRDFPTSFTGMVHFADVKRLFLVNHVVLLLSAGPAIWYLRQLRHRAEQWRLLRPVQVGAVIPIVLAACMAVNFDGFFIVFHQVLFRNNDWLFDPSLDPIITALPDTFFLHCFVLAFGLFEGGLALLYWWGRRAIKRA</sequence>
<accession>A0A9D1QS37</accession>
<comment type="caution">
    <text evidence="2">The sequence shown here is derived from an EMBL/GenBank/DDBJ whole genome shotgun (WGS) entry which is preliminary data.</text>
</comment>
<keyword evidence="1" id="KW-0472">Membrane</keyword>
<feature type="transmembrane region" description="Helical" evidence="1">
    <location>
        <begin position="141"/>
        <end position="165"/>
    </location>
</feature>
<evidence type="ECO:0000313" key="3">
    <source>
        <dbReference type="Proteomes" id="UP000886822"/>
    </source>
</evidence>
<proteinExistence type="predicted"/>
<feature type="transmembrane region" description="Helical" evidence="1">
    <location>
        <begin position="16"/>
        <end position="41"/>
    </location>
</feature>
<dbReference type="AlphaFoldDB" id="A0A9D1QS37"/>
<keyword evidence="1" id="KW-0812">Transmembrane</keyword>
<dbReference type="EMBL" id="DXGJ01000038">
    <property type="protein sequence ID" value="HIW72003.1"/>
    <property type="molecule type" value="Genomic_DNA"/>
</dbReference>
<dbReference type="InterPro" id="IPR010178">
    <property type="entry name" value="Lit"/>
</dbReference>
<dbReference type="NCBIfam" id="TIGR01906">
    <property type="entry name" value="integ_TIGR01906"/>
    <property type="match status" value="1"/>
</dbReference>
<feature type="transmembrane region" description="Helical" evidence="1">
    <location>
        <begin position="188"/>
        <end position="210"/>
    </location>
</feature>
<name>A0A9D1QS37_9LACO</name>
<organism evidence="2 3">
    <name type="scientific">Candidatus Levilactobacillus faecigallinarum</name>
    <dbReference type="NCBI Taxonomy" id="2838638"/>
    <lineage>
        <taxon>Bacteria</taxon>
        <taxon>Bacillati</taxon>
        <taxon>Bacillota</taxon>
        <taxon>Bacilli</taxon>
        <taxon>Lactobacillales</taxon>
        <taxon>Lactobacillaceae</taxon>
        <taxon>Levilactobacillus</taxon>
    </lineage>
</organism>
<gene>
    <name evidence="2" type="ORF">H9875_05170</name>
</gene>
<reference evidence="2" key="2">
    <citation type="submission" date="2021-04" db="EMBL/GenBank/DDBJ databases">
        <authorList>
            <person name="Gilroy R."/>
        </authorList>
    </citation>
    <scope>NUCLEOTIDE SEQUENCE</scope>
    <source>
        <strain evidence="2">CHK173-259</strain>
    </source>
</reference>
<evidence type="ECO:0000313" key="2">
    <source>
        <dbReference type="EMBL" id="HIW72003.1"/>
    </source>
</evidence>
<feature type="transmembrane region" description="Helical" evidence="1">
    <location>
        <begin position="101"/>
        <end position="120"/>
    </location>
</feature>
<evidence type="ECO:0000256" key="1">
    <source>
        <dbReference type="SAM" id="Phobius"/>
    </source>
</evidence>
<reference evidence="2" key="1">
    <citation type="journal article" date="2021" name="PeerJ">
        <title>Extensive microbial diversity within the chicken gut microbiome revealed by metagenomics and culture.</title>
        <authorList>
            <person name="Gilroy R."/>
            <person name="Ravi A."/>
            <person name="Getino M."/>
            <person name="Pursley I."/>
            <person name="Horton D.L."/>
            <person name="Alikhan N.F."/>
            <person name="Baker D."/>
            <person name="Gharbi K."/>
            <person name="Hall N."/>
            <person name="Watson M."/>
            <person name="Adriaenssens E.M."/>
            <person name="Foster-Nyarko E."/>
            <person name="Jarju S."/>
            <person name="Secka A."/>
            <person name="Antonio M."/>
            <person name="Oren A."/>
            <person name="Chaudhuri R.R."/>
            <person name="La Ragione R."/>
            <person name="Hildebrand F."/>
            <person name="Pallen M.J."/>
        </authorList>
    </citation>
    <scope>NUCLEOTIDE SEQUENCE</scope>
    <source>
        <strain evidence="2">CHK173-259</strain>
    </source>
</reference>
<dbReference type="Proteomes" id="UP000886822">
    <property type="component" value="Unassembled WGS sequence"/>
</dbReference>
<keyword evidence="1" id="KW-1133">Transmembrane helix</keyword>
<protein>
    <submittedName>
        <fullName evidence="2">TIGR01906 family membrane protein</fullName>
    </submittedName>
</protein>